<dbReference type="InterPro" id="IPR029058">
    <property type="entry name" value="AB_hydrolase_fold"/>
</dbReference>
<accession>A0A835XQW0</accession>
<dbReference type="InterPro" id="IPR050266">
    <property type="entry name" value="AB_hydrolase_sf"/>
</dbReference>
<dbReference type="Pfam" id="PF00561">
    <property type="entry name" value="Abhydrolase_1"/>
    <property type="match status" value="1"/>
</dbReference>
<dbReference type="Gene3D" id="3.40.50.1820">
    <property type="entry name" value="alpha/beta hydrolase"/>
    <property type="match status" value="2"/>
</dbReference>
<gene>
    <name evidence="3" type="ORF">HYH03_013420</name>
</gene>
<feature type="compositionally biased region" description="Gly residues" evidence="1">
    <location>
        <begin position="258"/>
        <end position="267"/>
    </location>
</feature>
<feature type="domain" description="AB hydrolase-1" evidence="2">
    <location>
        <begin position="16"/>
        <end position="98"/>
    </location>
</feature>
<dbReference type="InterPro" id="IPR000073">
    <property type="entry name" value="AB_hydrolase_1"/>
</dbReference>
<evidence type="ECO:0000259" key="2">
    <source>
        <dbReference type="Pfam" id="PF00561"/>
    </source>
</evidence>
<dbReference type="SUPFAM" id="SSF53474">
    <property type="entry name" value="alpha/beta-Hydrolases"/>
    <property type="match status" value="1"/>
</dbReference>
<dbReference type="AlphaFoldDB" id="A0A835XQW0"/>
<feature type="compositionally biased region" description="Gly residues" evidence="1">
    <location>
        <begin position="419"/>
        <end position="443"/>
    </location>
</feature>
<feature type="region of interest" description="Disordered" evidence="1">
    <location>
        <begin position="248"/>
        <end position="284"/>
    </location>
</feature>
<sequence>MPRLSVVAHELGGTGPLLLLLHANGFHGRVFLPMVPTLSQHFCCVALDLPGHGDAPAPDGPFTEEELVAAVVDFADARGLRGAYCLGHSLGGCMGLMLQLARPGAMFLYEPVVFPTRGYVRRYAAARAAGEAQRESALARMARKRQASAGGGGWGVKALYPSVAAAKASLGSKPPFSAFAPQALHAYLACGGLRPVTAQGPEAAGAGPSPVARPGAGPGTIPGPTPAPALTLACSPEAEARVYEALDPPPWRPWERVAGGGAAGAGAGPLPPPQQPPAPSAAAAASAAPASAPGPAGACCSRCCPGAGSGAGAGACGRAAAGGEATVVAAGGEGGPGPTAGGGPGPGQGGSGRGVACRVCVAAGATNAGVHGRLAAMAEELATVIPGAVFMRFPSLHHLGPMEDPEGVARAAAAFLLGRQGGQGQERQGGAGAGRGTGAGAGDGPQSRL</sequence>
<proteinExistence type="predicted"/>
<reference evidence="3" key="1">
    <citation type="journal article" date="2020" name="bioRxiv">
        <title>Comparative genomics of Chlamydomonas.</title>
        <authorList>
            <person name="Craig R.J."/>
            <person name="Hasan A.R."/>
            <person name="Ness R.W."/>
            <person name="Keightley P.D."/>
        </authorList>
    </citation>
    <scope>NUCLEOTIDE SEQUENCE</scope>
    <source>
        <strain evidence="3">CCAP 11/70</strain>
    </source>
</reference>
<dbReference type="OrthoDB" id="408373at2759"/>
<keyword evidence="4" id="KW-1185">Reference proteome</keyword>
<feature type="compositionally biased region" description="Pro residues" evidence="1">
    <location>
        <begin position="269"/>
        <end position="279"/>
    </location>
</feature>
<protein>
    <recommendedName>
        <fullName evidence="2">AB hydrolase-1 domain-containing protein</fullName>
    </recommendedName>
</protein>
<evidence type="ECO:0000313" key="4">
    <source>
        <dbReference type="Proteomes" id="UP000612055"/>
    </source>
</evidence>
<name>A0A835XQW0_9CHLO</name>
<dbReference type="Proteomes" id="UP000612055">
    <property type="component" value="Unassembled WGS sequence"/>
</dbReference>
<comment type="caution">
    <text evidence="3">The sequence shown here is derived from an EMBL/GenBank/DDBJ whole genome shotgun (WGS) entry which is preliminary data.</text>
</comment>
<dbReference type="EMBL" id="JAEHOE010000089">
    <property type="protein sequence ID" value="KAG2487980.1"/>
    <property type="molecule type" value="Genomic_DNA"/>
</dbReference>
<organism evidence="3 4">
    <name type="scientific">Edaphochlamys debaryana</name>
    <dbReference type="NCBI Taxonomy" id="47281"/>
    <lineage>
        <taxon>Eukaryota</taxon>
        <taxon>Viridiplantae</taxon>
        <taxon>Chlorophyta</taxon>
        <taxon>core chlorophytes</taxon>
        <taxon>Chlorophyceae</taxon>
        <taxon>CS clade</taxon>
        <taxon>Chlamydomonadales</taxon>
        <taxon>Chlamydomonadales incertae sedis</taxon>
        <taxon>Edaphochlamys</taxon>
    </lineage>
</organism>
<evidence type="ECO:0000256" key="1">
    <source>
        <dbReference type="SAM" id="MobiDB-lite"/>
    </source>
</evidence>
<feature type="region of interest" description="Disordered" evidence="1">
    <location>
        <begin position="419"/>
        <end position="449"/>
    </location>
</feature>
<feature type="region of interest" description="Disordered" evidence="1">
    <location>
        <begin position="200"/>
        <end position="231"/>
    </location>
</feature>
<evidence type="ECO:0000313" key="3">
    <source>
        <dbReference type="EMBL" id="KAG2487980.1"/>
    </source>
</evidence>
<dbReference type="PANTHER" id="PTHR43798">
    <property type="entry name" value="MONOACYLGLYCEROL LIPASE"/>
    <property type="match status" value="1"/>
</dbReference>